<feature type="transmembrane region" description="Helical" evidence="16">
    <location>
        <begin position="269"/>
        <end position="287"/>
    </location>
</feature>
<evidence type="ECO:0000256" key="11">
    <source>
        <dbReference type="ARBA" id="ARBA00023134"/>
    </source>
</evidence>
<dbReference type="GO" id="GO:0005525">
    <property type="term" value="F:GTP binding"/>
    <property type="evidence" value="ECO:0007669"/>
    <property type="project" value="UniProtKB-KW"/>
</dbReference>
<dbReference type="Gene3D" id="1.10.287.1770">
    <property type="match status" value="1"/>
</dbReference>
<dbReference type="GO" id="GO:0046872">
    <property type="term" value="F:metal ion binding"/>
    <property type="evidence" value="ECO:0007669"/>
    <property type="project" value="UniProtKB-KW"/>
</dbReference>
<dbReference type="InterPro" id="IPR030389">
    <property type="entry name" value="G_FEOB_dom"/>
</dbReference>
<evidence type="ECO:0000256" key="6">
    <source>
        <dbReference type="ARBA" id="ARBA00022692"/>
    </source>
</evidence>
<evidence type="ECO:0000256" key="15">
    <source>
        <dbReference type="PIRSR" id="PIRSR603373-2"/>
    </source>
</evidence>
<evidence type="ECO:0000256" key="5">
    <source>
        <dbReference type="ARBA" id="ARBA00022519"/>
    </source>
</evidence>
<dbReference type="InterPro" id="IPR027417">
    <property type="entry name" value="P-loop_NTPase"/>
</dbReference>
<keyword evidence="6 16" id="KW-0812">Transmembrane</keyword>
<dbReference type="Proteomes" id="UP000256941">
    <property type="component" value="Unassembled WGS sequence"/>
</dbReference>
<dbReference type="InterPro" id="IPR041069">
    <property type="entry name" value="FeoB_Cyto"/>
</dbReference>
<keyword evidence="9 16" id="KW-0408">Iron</keyword>
<feature type="transmembrane region" description="Helical" evidence="16">
    <location>
        <begin position="668"/>
        <end position="690"/>
    </location>
</feature>
<dbReference type="NCBIfam" id="NF007105">
    <property type="entry name" value="PRK09554.1"/>
    <property type="match status" value="1"/>
</dbReference>
<evidence type="ECO:0000256" key="1">
    <source>
        <dbReference type="ARBA" id="ARBA00004429"/>
    </source>
</evidence>
<feature type="binding site" evidence="15">
    <location>
        <position position="24"/>
    </location>
    <ligand>
        <name>Mg(2+)</name>
        <dbReference type="ChEBI" id="CHEBI:18420"/>
        <label>2</label>
    </ligand>
</feature>
<dbReference type="CDD" id="cd01879">
    <property type="entry name" value="FeoB"/>
    <property type="match status" value="1"/>
</dbReference>
<keyword evidence="7 14" id="KW-0547">Nucleotide-binding</keyword>
<feature type="domain" description="FeoB-type G" evidence="17">
    <location>
        <begin position="2"/>
        <end position="167"/>
    </location>
</feature>
<dbReference type="EMBL" id="QTUJ01000003">
    <property type="protein sequence ID" value="REF68767.1"/>
    <property type="molecule type" value="Genomic_DNA"/>
</dbReference>
<dbReference type="NCBIfam" id="TIGR00231">
    <property type="entry name" value="small_GTP"/>
    <property type="match status" value="1"/>
</dbReference>
<evidence type="ECO:0000313" key="19">
    <source>
        <dbReference type="Proteomes" id="UP000256941"/>
    </source>
</evidence>
<evidence type="ECO:0000256" key="14">
    <source>
        <dbReference type="PIRSR" id="PIRSR603373-1"/>
    </source>
</evidence>
<feature type="transmembrane region" description="Helical" evidence="16">
    <location>
        <begin position="374"/>
        <end position="400"/>
    </location>
</feature>
<evidence type="ECO:0000256" key="2">
    <source>
        <dbReference type="ARBA" id="ARBA00022448"/>
    </source>
</evidence>
<dbReference type="Pfam" id="PF07664">
    <property type="entry name" value="FeoB_C"/>
    <property type="match status" value="1"/>
</dbReference>
<proteinExistence type="inferred from homology"/>
<feature type="binding site" evidence="14">
    <location>
        <begin position="55"/>
        <end position="58"/>
    </location>
    <ligand>
        <name>GTP</name>
        <dbReference type="ChEBI" id="CHEBI:37565"/>
        <label>1</label>
    </ligand>
</feature>
<feature type="transmembrane region" description="Helical" evidence="16">
    <location>
        <begin position="412"/>
        <end position="438"/>
    </location>
</feature>
<feature type="transmembrane region" description="Helical" evidence="16">
    <location>
        <begin position="728"/>
        <end position="749"/>
    </location>
</feature>
<keyword evidence="3" id="KW-1003">Cell membrane</keyword>
<evidence type="ECO:0000256" key="7">
    <source>
        <dbReference type="ARBA" id="ARBA00022741"/>
    </source>
</evidence>
<dbReference type="FunFam" id="3.40.50.300:FF:000426">
    <property type="entry name" value="Ferrous iron transport protein B"/>
    <property type="match status" value="1"/>
</dbReference>
<feature type="transmembrane region" description="Helical" evidence="16">
    <location>
        <begin position="325"/>
        <end position="354"/>
    </location>
</feature>
<evidence type="ECO:0000256" key="9">
    <source>
        <dbReference type="ARBA" id="ARBA00023004"/>
    </source>
</evidence>
<dbReference type="Pfam" id="PF17910">
    <property type="entry name" value="FeoB_Cyto"/>
    <property type="match status" value="1"/>
</dbReference>
<comment type="function">
    <text evidence="16">Probable transporter of a GTP-driven Fe(2+) uptake system.</text>
</comment>
<dbReference type="PANTHER" id="PTHR43185">
    <property type="entry name" value="FERROUS IRON TRANSPORT PROTEIN B"/>
    <property type="match status" value="1"/>
</dbReference>
<evidence type="ECO:0000256" key="4">
    <source>
        <dbReference type="ARBA" id="ARBA00022496"/>
    </source>
</evidence>
<dbReference type="NCBIfam" id="TIGR00437">
    <property type="entry name" value="feoB"/>
    <property type="match status" value="1"/>
</dbReference>
<feature type="transmembrane region" description="Helical" evidence="16">
    <location>
        <begin position="444"/>
        <end position="464"/>
    </location>
</feature>
<keyword evidence="8 16" id="KW-1133">Transmembrane helix</keyword>
<dbReference type="GO" id="GO:0005886">
    <property type="term" value="C:plasma membrane"/>
    <property type="evidence" value="ECO:0007669"/>
    <property type="project" value="UniProtKB-SubCell"/>
</dbReference>
<feature type="binding site" evidence="15">
    <location>
        <position position="23"/>
    </location>
    <ligand>
        <name>Mg(2+)</name>
        <dbReference type="ChEBI" id="CHEBI:18420"/>
        <label>2</label>
    </ligand>
</feature>
<dbReference type="Pfam" id="PF02421">
    <property type="entry name" value="FeoB_N"/>
    <property type="match status" value="1"/>
</dbReference>
<gene>
    <name evidence="18" type="ORF">BDD41_3839</name>
</gene>
<keyword evidence="15" id="KW-0460">Magnesium</keyword>
<dbReference type="InterPro" id="IPR003373">
    <property type="entry name" value="Fe2_transport_prot-B"/>
</dbReference>
<dbReference type="GO" id="GO:0015093">
    <property type="term" value="F:ferrous iron transmembrane transporter activity"/>
    <property type="evidence" value="ECO:0007669"/>
    <property type="project" value="UniProtKB-UniRule"/>
</dbReference>
<reference evidence="18 19" key="1">
    <citation type="submission" date="2018-08" db="EMBL/GenBank/DDBJ databases">
        <title>Genomic Encyclopedia of Archaeal and Bacterial Type Strains, Phase II (KMG-II): from individual species to whole genera.</title>
        <authorList>
            <person name="Goeker M."/>
        </authorList>
    </citation>
    <scope>NUCLEOTIDE SEQUENCE [LARGE SCALE GENOMIC DNA]</scope>
    <source>
        <strain evidence="18 19">DSM 17099</strain>
    </source>
</reference>
<comment type="subcellular location">
    <subcellularLocation>
        <location evidence="1 16">Cell inner membrane</location>
        <topology evidence="1 16">Multi-pass membrane protein</topology>
    </subcellularLocation>
</comment>
<keyword evidence="12 16" id="KW-0472">Membrane</keyword>
<evidence type="ECO:0000259" key="17">
    <source>
        <dbReference type="PROSITE" id="PS51711"/>
    </source>
</evidence>
<organism evidence="18 19">
    <name type="scientific">Paracoccus versutus</name>
    <name type="common">Thiobacillus versutus</name>
    <dbReference type="NCBI Taxonomy" id="34007"/>
    <lineage>
        <taxon>Bacteria</taxon>
        <taxon>Pseudomonadati</taxon>
        <taxon>Pseudomonadota</taxon>
        <taxon>Alphaproteobacteria</taxon>
        <taxon>Rhodobacterales</taxon>
        <taxon>Paracoccaceae</taxon>
        <taxon>Paracoccus</taxon>
    </lineage>
</organism>
<evidence type="ECO:0000256" key="16">
    <source>
        <dbReference type="RuleBase" id="RU362098"/>
    </source>
</evidence>
<keyword evidence="5" id="KW-0997">Cell inner membrane</keyword>
<dbReference type="RefSeq" id="WP_116222693.1">
    <property type="nucleotide sequence ID" value="NZ_CP038197.1"/>
</dbReference>
<feature type="binding site" evidence="14">
    <location>
        <begin position="9"/>
        <end position="16"/>
    </location>
    <ligand>
        <name>GTP</name>
        <dbReference type="ChEBI" id="CHEBI:37565"/>
        <label>1</label>
    </ligand>
</feature>
<dbReference type="InterPro" id="IPR011640">
    <property type="entry name" value="Fe2_transport_prot_B_C"/>
</dbReference>
<evidence type="ECO:0000256" key="13">
    <source>
        <dbReference type="NCBIfam" id="TIGR00437"/>
    </source>
</evidence>
<dbReference type="PRINTS" id="PR00326">
    <property type="entry name" value="GTP1OBG"/>
</dbReference>
<dbReference type="InterPro" id="IPR006073">
    <property type="entry name" value="GTP-bd"/>
</dbReference>
<dbReference type="InterPro" id="IPR050860">
    <property type="entry name" value="FeoB_GTPase"/>
</dbReference>
<dbReference type="PROSITE" id="PS51711">
    <property type="entry name" value="G_FEOB"/>
    <property type="match status" value="1"/>
</dbReference>
<feature type="transmembrane region" description="Helical" evidence="16">
    <location>
        <begin position="696"/>
        <end position="716"/>
    </location>
</feature>
<comment type="caution">
    <text evidence="18">The sequence shown here is derived from an EMBL/GenBank/DDBJ whole genome shotgun (WGS) entry which is preliminary data.</text>
</comment>
<dbReference type="Gene3D" id="3.40.50.300">
    <property type="entry name" value="P-loop containing nucleotide triphosphate hydrolases"/>
    <property type="match status" value="1"/>
</dbReference>
<evidence type="ECO:0000256" key="10">
    <source>
        <dbReference type="ARBA" id="ARBA00023065"/>
    </source>
</evidence>
<evidence type="ECO:0000256" key="12">
    <source>
        <dbReference type="ARBA" id="ARBA00023136"/>
    </source>
</evidence>
<comment type="similarity">
    <text evidence="16">Belongs to the TRAFAC class TrmE-Era-EngA-EngB-Septin-like GTPase superfamily. FeoB GTPase (TC 9.A.8) family.</text>
</comment>
<dbReference type="AlphaFoldDB" id="A0A3D9XDZ1"/>
<evidence type="ECO:0000313" key="18">
    <source>
        <dbReference type="EMBL" id="REF68767.1"/>
    </source>
</evidence>
<feature type="binding site" evidence="15">
    <location>
        <position position="20"/>
    </location>
    <ligand>
        <name>Mg(2+)</name>
        <dbReference type="ChEBI" id="CHEBI:18420"/>
        <label>2</label>
    </ligand>
</feature>
<protein>
    <recommendedName>
        <fullName evidence="13 16">Ferrous iron transport protein B</fullName>
    </recommendedName>
</protein>
<dbReference type="PANTHER" id="PTHR43185:SF1">
    <property type="entry name" value="FE(2+) TRANSPORTER FEOB"/>
    <property type="match status" value="1"/>
</dbReference>
<accession>A0A3D9XDZ1</accession>
<evidence type="ECO:0000256" key="3">
    <source>
        <dbReference type="ARBA" id="ARBA00022475"/>
    </source>
</evidence>
<name>A0A3D9XDZ1_PARVE</name>
<dbReference type="InterPro" id="IPR005225">
    <property type="entry name" value="Small_GTP-bd"/>
</dbReference>
<keyword evidence="10" id="KW-0406">Ion transport</keyword>
<feature type="binding site" evidence="14">
    <location>
        <begin position="34"/>
        <end position="38"/>
    </location>
    <ligand>
        <name>GTP</name>
        <dbReference type="ChEBI" id="CHEBI:37565"/>
        <label>1</label>
    </ligand>
</feature>
<dbReference type="SUPFAM" id="SSF52540">
    <property type="entry name" value="P-loop containing nucleoside triphosphate hydrolases"/>
    <property type="match status" value="1"/>
</dbReference>
<dbReference type="InterPro" id="IPR011642">
    <property type="entry name" value="Gate_dom"/>
</dbReference>
<feature type="binding site" evidence="14">
    <location>
        <begin position="118"/>
        <end position="121"/>
    </location>
    <ligand>
        <name>GTP</name>
        <dbReference type="ChEBI" id="CHEBI:37565"/>
        <label>1</label>
    </ligand>
</feature>
<keyword evidence="4 16" id="KW-0410">Iron transport</keyword>
<sequence>MTIVIGVVGNPNCGKSTLFNILTGARQEVGNWPGVTVEKKTGRFRHQNRVYELVDLPGVYSLGATVQVSEDERVARDFVLSGAAQVIVNIVDASNLERNLYLTTQLLEMQVPIVVALNMVDIAARRGLAIDRAGLERALGCPVIEVVASRGTGIEALKRAITAAPGPGTEPRYAPEIEAAVAALMPHAGSRWRALKLIEGDPPTLAGTGGELESQIAAARDGLERALGEDSDILIADARFGFVTGIVSAVLTRPHDVSRTMSDRIDRVVLNRWLGIPIFLAMMYLMFFFTISIGGAFIDFFDIAVGAVAVDGFGRALSSIGLPEWLVVLLADGVGGGIQTVATFIPIIAFLYLFLSVLEDSGYMARAAFVMDRAMRFIGLPGKSFVPLIVGFGCNVPAIMATRTLESRRDRLLTVMMAPFMSCGARLPVYALFAAAFFPETGQNLVFLLYVIGIAAAVLTGLLLKNTVLKGDASPFIMELPPYHLPTFTTVILRAWDRLKAFIVKAGRVIVPVVVVLNFLNSVGTDGSFGHQDETDSVLSAIGRGIVPVFRPMGMTDDNWPAAVGVFTGILAKEAVIGTLNALYTQLGVAEAGGEAAEEEAPGIGEQIATALATIPANLADAFGSAGDPLGIDVSYTAEGEDAAAEELEVAPAAFRAMEARFDGQAGAFAYLLMILLYMPCVAAVGAIWHEVGWRWTAFSAGWTTGLGWTAATLFYQGARFGRDPAQATLWIAFCLALLAGSMAALWVVGHSVARRRLPERPPLPDRIGGAA</sequence>
<dbReference type="Pfam" id="PF07670">
    <property type="entry name" value="Gate"/>
    <property type="match status" value="2"/>
</dbReference>
<keyword evidence="11 14" id="KW-0342">GTP-binding</keyword>
<evidence type="ECO:0000256" key="8">
    <source>
        <dbReference type="ARBA" id="ARBA00022989"/>
    </source>
</evidence>
<keyword evidence="2 16" id="KW-0813">Transport</keyword>
<keyword evidence="15" id="KW-0479">Metal-binding</keyword>